<evidence type="ECO:0000256" key="4">
    <source>
        <dbReference type="PROSITE-ProRule" id="PRU00335"/>
    </source>
</evidence>
<evidence type="ECO:0000313" key="6">
    <source>
        <dbReference type="EMBL" id="PHV66699.1"/>
    </source>
</evidence>
<dbReference type="InterPro" id="IPR050109">
    <property type="entry name" value="HTH-type_TetR-like_transc_reg"/>
</dbReference>
<gene>
    <name evidence="6" type="ORF">CSW57_10450</name>
</gene>
<organism evidence="6 7">
    <name type="scientific">Williamsia marianensis</name>
    <dbReference type="NCBI Taxonomy" id="85044"/>
    <lineage>
        <taxon>Bacteria</taxon>
        <taxon>Bacillati</taxon>
        <taxon>Actinomycetota</taxon>
        <taxon>Actinomycetes</taxon>
        <taxon>Mycobacteriales</taxon>
        <taxon>Nocardiaceae</taxon>
        <taxon>Williamsia</taxon>
    </lineage>
</organism>
<feature type="domain" description="HTH tetR-type" evidence="5">
    <location>
        <begin position="18"/>
        <end position="78"/>
    </location>
</feature>
<dbReference type="PANTHER" id="PTHR30055">
    <property type="entry name" value="HTH-TYPE TRANSCRIPTIONAL REGULATOR RUTR"/>
    <property type="match status" value="1"/>
</dbReference>
<keyword evidence="1" id="KW-0805">Transcription regulation</keyword>
<dbReference type="SUPFAM" id="SSF46689">
    <property type="entry name" value="Homeodomain-like"/>
    <property type="match status" value="1"/>
</dbReference>
<accession>A0A2G3PLJ8</accession>
<protein>
    <submittedName>
        <fullName evidence="6">TetR family transcriptional regulator</fullName>
    </submittedName>
</protein>
<dbReference type="AlphaFoldDB" id="A0A2G3PLJ8"/>
<dbReference type="GO" id="GO:0003700">
    <property type="term" value="F:DNA-binding transcription factor activity"/>
    <property type="evidence" value="ECO:0007669"/>
    <property type="project" value="TreeGrafter"/>
</dbReference>
<dbReference type="InterPro" id="IPR009057">
    <property type="entry name" value="Homeodomain-like_sf"/>
</dbReference>
<dbReference type="Gene3D" id="1.10.357.10">
    <property type="entry name" value="Tetracycline Repressor, domain 2"/>
    <property type="match status" value="1"/>
</dbReference>
<dbReference type="PROSITE" id="PS50977">
    <property type="entry name" value="HTH_TETR_2"/>
    <property type="match status" value="1"/>
</dbReference>
<name>A0A2G3PLJ8_WILMA</name>
<dbReference type="GO" id="GO:0000976">
    <property type="term" value="F:transcription cis-regulatory region binding"/>
    <property type="evidence" value="ECO:0007669"/>
    <property type="project" value="TreeGrafter"/>
</dbReference>
<sequence>MSTSTRRTRAESRVDKFGERQRELARSALATLAERGYANTSLRDIASNSDFTHGVLHYYFADKNELIIFGVREYKAECVTRYDAAIDGSENVDDLAKRFSAAMATSLTDEAPMHRLWYDMRAQSYFDEVFRPAVGEIEQGLEAMIWRMVTRHSEFTGRPPVLSPPVAYAIFDGLFQQALFRWFTGDQGSAGDLSAQVAAIIAAMTAKP</sequence>
<dbReference type="Proteomes" id="UP000225108">
    <property type="component" value="Unassembled WGS sequence"/>
</dbReference>
<evidence type="ECO:0000256" key="1">
    <source>
        <dbReference type="ARBA" id="ARBA00023015"/>
    </source>
</evidence>
<proteinExistence type="predicted"/>
<dbReference type="InterPro" id="IPR001647">
    <property type="entry name" value="HTH_TetR"/>
</dbReference>
<dbReference type="RefSeq" id="WP_099382727.1">
    <property type="nucleotide sequence ID" value="NZ_PEBD01000008.1"/>
</dbReference>
<dbReference type="EMBL" id="PEBD01000008">
    <property type="protein sequence ID" value="PHV66699.1"/>
    <property type="molecule type" value="Genomic_DNA"/>
</dbReference>
<reference evidence="6 7" key="1">
    <citation type="submission" date="2017-10" db="EMBL/GenBank/DDBJ databases">
        <title>The draft genome sequence of Williamsia sp. BULT 1.1 isolated from the semi-arid grassland soils from South Africa.</title>
        <authorList>
            <person name="Kabwe M.H."/>
            <person name="Govender N."/>
            <person name="Mutseka Lunga P."/>
            <person name="Vikram S."/>
            <person name="Makhalanyane T.P."/>
        </authorList>
    </citation>
    <scope>NUCLEOTIDE SEQUENCE [LARGE SCALE GENOMIC DNA]</scope>
    <source>
        <strain evidence="6 7">BULT 1.1</strain>
    </source>
</reference>
<evidence type="ECO:0000313" key="7">
    <source>
        <dbReference type="Proteomes" id="UP000225108"/>
    </source>
</evidence>
<keyword evidence="2 4" id="KW-0238">DNA-binding</keyword>
<keyword evidence="3" id="KW-0804">Transcription</keyword>
<feature type="DNA-binding region" description="H-T-H motif" evidence="4">
    <location>
        <begin position="41"/>
        <end position="60"/>
    </location>
</feature>
<dbReference type="Pfam" id="PF00440">
    <property type="entry name" value="TetR_N"/>
    <property type="match status" value="1"/>
</dbReference>
<evidence type="ECO:0000256" key="3">
    <source>
        <dbReference type="ARBA" id="ARBA00023163"/>
    </source>
</evidence>
<evidence type="ECO:0000259" key="5">
    <source>
        <dbReference type="PROSITE" id="PS50977"/>
    </source>
</evidence>
<dbReference type="PANTHER" id="PTHR30055:SF234">
    <property type="entry name" value="HTH-TYPE TRANSCRIPTIONAL REGULATOR BETI"/>
    <property type="match status" value="1"/>
</dbReference>
<evidence type="ECO:0000256" key="2">
    <source>
        <dbReference type="ARBA" id="ARBA00023125"/>
    </source>
</evidence>
<comment type="caution">
    <text evidence="6">The sequence shown here is derived from an EMBL/GenBank/DDBJ whole genome shotgun (WGS) entry which is preliminary data.</text>
</comment>